<feature type="domain" description="Regulatory protein YycH" evidence="1">
    <location>
        <begin position="11"/>
        <end position="426"/>
    </location>
</feature>
<dbReference type="AlphaFoldDB" id="A0A1L7GUX3"/>
<sequence length="432" mass="48336">MIKQIKKSSLTIALVIVVALSAVLSASVWINPFHYERGSGDSTSTSARQDTVQSLSDIYKPTEVIRTYQDRSQKLLYDQAKNPVMVIEQQVRKWKLKHLTRVVNNDSAAYLRDLRTENSIMISYPDAVATTVFNQTFNQSVDTARLKRINHIVITLDKTPTVYLMADEKYQVYRLTTTSQSLAVIKKSLVGGSQLNVDHKIVNGIPLTTFPHQISMPTYRSTINHQNLDSIAQTLMASSSVSTVSSQTTSKLITYTAGNSRRMTYNKGTGQVQYDNYLGKDNSYGTQTLYTHLFDLLADTAVPLEQVQYDNVSLVGQTITYRSFVEGFPIFSDNDYGTVRIKANNDGVERYHLSPLSLGTPLPASGQKVTLPSTVTVLNALYQAGKGKDIKGLRLGYTWATNQNKLLVTLSPTYYVYYHGNWVKYQSLLKGD</sequence>
<dbReference type="CDD" id="cd15787">
    <property type="entry name" value="YycH_N"/>
    <property type="match status" value="1"/>
</dbReference>
<gene>
    <name evidence="2" type="ORF">BUW47_05120</name>
</gene>
<organism evidence="2 3">
    <name type="scientific">Limosilactobacillus fermentum</name>
    <name type="common">Lactobacillus fermentum</name>
    <dbReference type="NCBI Taxonomy" id="1613"/>
    <lineage>
        <taxon>Bacteria</taxon>
        <taxon>Bacillati</taxon>
        <taxon>Bacillota</taxon>
        <taxon>Bacilli</taxon>
        <taxon>Lactobacillales</taxon>
        <taxon>Lactobacillaceae</taxon>
        <taxon>Limosilactobacillus</taxon>
    </lineage>
</organism>
<accession>A0A1L7GUX3</accession>
<evidence type="ECO:0000313" key="3">
    <source>
        <dbReference type="Proteomes" id="UP000185427"/>
    </source>
</evidence>
<name>A0A1L7GUX3_LIMFE</name>
<evidence type="ECO:0000259" key="1">
    <source>
        <dbReference type="Pfam" id="PF07435"/>
    </source>
</evidence>
<evidence type="ECO:0000313" key="2">
    <source>
        <dbReference type="EMBL" id="APU45847.1"/>
    </source>
</evidence>
<dbReference type="Gene3D" id="3.30.310.160">
    <property type="entry name" value="YycH protein, domain 2"/>
    <property type="match status" value="1"/>
</dbReference>
<proteinExistence type="predicted"/>
<reference evidence="2 3" key="1">
    <citation type="submission" date="2016-12" db="EMBL/GenBank/DDBJ databases">
        <title>Complete Genome Sequence of Lactobacillus fermentum Strain SNUV175, a Probiotic for Treatment of Bacterial Vaginosis.</title>
        <authorList>
            <person name="Lee S."/>
            <person name="You H.J."/>
            <person name="Kwon B."/>
            <person name="Ko G."/>
        </authorList>
    </citation>
    <scope>NUCLEOTIDE SEQUENCE [LARGE SCALE GENOMIC DNA]</scope>
    <source>
        <strain evidence="2 3">SNUV175</strain>
    </source>
</reference>
<dbReference type="RefSeq" id="WP_075667332.1">
    <property type="nucleotide sequence ID" value="NZ_CP019030.1"/>
</dbReference>
<protein>
    <recommendedName>
        <fullName evidence="1">Regulatory protein YycH domain-containing protein</fullName>
    </recommendedName>
</protein>
<dbReference type="Proteomes" id="UP000185427">
    <property type="component" value="Chromosome"/>
</dbReference>
<dbReference type="EMBL" id="CP019030">
    <property type="protein sequence ID" value="APU45847.1"/>
    <property type="molecule type" value="Genomic_DNA"/>
</dbReference>
<dbReference type="OrthoDB" id="2382185at2"/>
<dbReference type="InterPro" id="IPR042274">
    <property type="entry name" value="YycH/YycI_2"/>
</dbReference>
<dbReference type="InterPro" id="IPR009996">
    <property type="entry name" value="YycH"/>
</dbReference>
<dbReference type="Pfam" id="PF07435">
    <property type="entry name" value="YycH"/>
    <property type="match status" value="1"/>
</dbReference>